<keyword evidence="15" id="KW-1185">Reference proteome</keyword>
<evidence type="ECO:0000313" key="15">
    <source>
        <dbReference type="Proteomes" id="UP001279734"/>
    </source>
</evidence>
<keyword evidence="3" id="KW-0418">Kinase</keyword>
<keyword evidence="8" id="KW-1133">Transmembrane helix</keyword>
<comment type="caution">
    <text evidence="14">The sequence shown here is derived from an EMBL/GenBank/DDBJ whole genome shotgun (WGS) entry which is preliminary data.</text>
</comment>
<dbReference type="SUPFAM" id="SSF56112">
    <property type="entry name" value="Protein kinase-like (PK-like)"/>
    <property type="match status" value="1"/>
</dbReference>
<accession>A0AAD3SU69</accession>
<dbReference type="PANTHER" id="PTHR47982">
    <property type="entry name" value="PROLINE-RICH RECEPTOR-LIKE PROTEIN KINASE PERK4"/>
    <property type="match status" value="1"/>
</dbReference>
<evidence type="ECO:0000256" key="11">
    <source>
        <dbReference type="ARBA" id="ARBA00048679"/>
    </source>
</evidence>
<keyword evidence="3" id="KW-0723">Serine/threonine-protein kinase</keyword>
<dbReference type="Gene3D" id="3.30.200.20">
    <property type="entry name" value="Phosphorylase Kinase, domain 1"/>
    <property type="match status" value="1"/>
</dbReference>
<proteinExistence type="predicted"/>
<evidence type="ECO:0000256" key="6">
    <source>
        <dbReference type="ARBA" id="ARBA00022741"/>
    </source>
</evidence>
<evidence type="ECO:0000256" key="13">
    <source>
        <dbReference type="SAM" id="MobiDB-lite"/>
    </source>
</evidence>
<dbReference type="PANTHER" id="PTHR47982:SF35">
    <property type="entry name" value="PROLINE-RICH RECEPTOR-LIKE PROTEIN KINASE PERK1-RELATED"/>
    <property type="match status" value="1"/>
</dbReference>
<keyword evidence="9" id="KW-0472">Membrane</keyword>
<keyword evidence="5" id="KW-0812">Transmembrane</keyword>
<evidence type="ECO:0000256" key="12">
    <source>
        <dbReference type="PROSITE-ProRule" id="PRU10141"/>
    </source>
</evidence>
<evidence type="ECO:0000256" key="5">
    <source>
        <dbReference type="ARBA" id="ARBA00022692"/>
    </source>
</evidence>
<keyword evidence="4" id="KW-0808">Transferase</keyword>
<dbReference type="GO" id="GO:0004674">
    <property type="term" value="F:protein serine/threonine kinase activity"/>
    <property type="evidence" value="ECO:0007669"/>
    <property type="project" value="UniProtKB-KW"/>
</dbReference>
<evidence type="ECO:0000256" key="10">
    <source>
        <dbReference type="ARBA" id="ARBA00047899"/>
    </source>
</evidence>
<dbReference type="InterPro" id="IPR011009">
    <property type="entry name" value="Kinase-like_dom_sf"/>
</dbReference>
<dbReference type="InterPro" id="IPR017441">
    <property type="entry name" value="Protein_kinase_ATP_BS"/>
</dbReference>
<reference evidence="14" key="1">
    <citation type="submission" date="2023-05" db="EMBL/GenBank/DDBJ databases">
        <title>Nepenthes gracilis genome sequencing.</title>
        <authorList>
            <person name="Fukushima K."/>
        </authorList>
    </citation>
    <scope>NUCLEOTIDE SEQUENCE</scope>
    <source>
        <strain evidence="14">SING2019-196</strain>
    </source>
</reference>
<evidence type="ECO:0000256" key="7">
    <source>
        <dbReference type="ARBA" id="ARBA00022840"/>
    </source>
</evidence>
<dbReference type="GO" id="GO:0005886">
    <property type="term" value="C:plasma membrane"/>
    <property type="evidence" value="ECO:0007669"/>
    <property type="project" value="UniProtKB-SubCell"/>
</dbReference>
<evidence type="ECO:0000256" key="2">
    <source>
        <dbReference type="ARBA" id="ARBA00012513"/>
    </source>
</evidence>
<comment type="subcellular location">
    <subcellularLocation>
        <location evidence="1">Cell membrane</location>
        <topology evidence="1">Single-pass membrane protein</topology>
    </subcellularLocation>
</comment>
<dbReference type="EMBL" id="BSYO01000018">
    <property type="protein sequence ID" value="GMH18033.1"/>
    <property type="molecule type" value="Genomic_DNA"/>
</dbReference>
<evidence type="ECO:0000256" key="9">
    <source>
        <dbReference type="ARBA" id="ARBA00023136"/>
    </source>
</evidence>
<feature type="region of interest" description="Disordered" evidence="13">
    <location>
        <begin position="1"/>
        <end position="53"/>
    </location>
</feature>
<keyword evidence="7 12" id="KW-0067">ATP-binding</keyword>
<dbReference type="PROSITE" id="PS00107">
    <property type="entry name" value="PROTEIN_KINASE_ATP"/>
    <property type="match status" value="1"/>
</dbReference>
<dbReference type="Proteomes" id="UP001279734">
    <property type="component" value="Unassembled WGS sequence"/>
</dbReference>
<dbReference type="EC" id="2.7.11.1" evidence="2"/>
<evidence type="ECO:0000256" key="3">
    <source>
        <dbReference type="ARBA" id="ARBA00022527"/>
    </source>
</evidence>
<organism evidence="14 15">
    <name type="scientific">Nepenthes gracilis</name>
    <name type="common">Slender pitcher plant</name>
    <dbReference type="NCBI Taxonomy" id="150966"/>
    <lineage>
        <taxon>Eukaryota</taxon>
        <taxon>Viridiplantae</taxon>
        <taxon>Streptophyta</taxon>
        <taxon>Embryophyta</taxon>
        <taxon>Tracheophyta</taxon>
        <taxon>Spermatophyta</taxon>
        <taxon>Magnoliopsida</taxon>
        <taxon>eudicotyledons</taxon>
        <taxon>Gunneridae</taxon>
        <taxon>Pentapetalae</taxon>
        <taxon>Caryophyllales</taxon>
        <taxon>Nepenthaceae</taxon>
        <taxon>Nepenthes</taxon>
    </lineage>
</organism>
<evidence type="ECO:0000256" key="8">
    <source>
        <dbReference type="ARBA" id="ARBA00022989"/>
    </source>
</evidence>
<dbReference type="AlphaFoldDB" id="A0AAD3SU69"/>
<dbReference type="GO" id="GO:0005524">
    <property type="term" value="F:ATP binding"/>
    <property type="evidence" value="ECO:0007669"/>
    <property type="project" value="UniProtKB-UniRule"/>
</dbReference>
<dbReference type="InterPro" id="IPR047117">
    <property type="entry name" value="PERK1-13-like"/>
</dbReference>
<evidence type="ECO:0000313" key="14">
    <source>
        <dbReference type="EMBL" id="GMH18033.1"/>
    </source>
</evidence>
<evidence type="ECO:0000256" key="1">
    <source>
        <dbReference type="ARBA" id="ARBA00004162"/>
    </source>
</evidence>
<gene>
    <name evidence="14" type="ORF">Nepgr_019874</name>
</gene>
<feature type="compositionally biased region" description="Pro residues" evidence="13">
    <location>
        <begin position="1"/>
        <end position="15"/>
    </location>
</feature>
<keyword evidence="6 12" id="KW-0547">Nucleotide-binding</keyword>
<feature type="binding site" evidence="12">
    <location>
        <position position="103"/>
    </location>
    <ligand>
        <name>ATP</name>
        <dbReference type="ChEBI" id="CHEBI:30616"/>
    </ligand>
</feature>
<name>A0AAD3SU69_NEPGR</name>
<sequence>MPNPSSPPAAPPRPPHSPKHFQTPPLPPFFSSSGGSVSNHSGSEIPLPPTSPGMALGFSKSTFTYEELAMATDGFSDANLLGKGGFGYVHKGIFPNGKQVAVKSLKAGSSQGEPEISGRS</sequence>
<feature type="compositionally biased region" description="Low complexity" evidence="13">
    <location>
        <begin position="31"/>
        <end position="43"/>
    </location>
</feature>
<comment type="catalytic activity">
    <reaction evidence="11">
        <text>L-seryl-[protein] + ATP = O-phospho-L-seryl-[protein] + ADP + H(+)</text>
        <dbReference type="Rhea" id="RHEA:17989"/>
        <dbReference type="Rhea" id="RHEA-COMP:9863"/>
        <dbReference type="Rhea" id="RHEA-COMP:11604"/>
        <dbReference type="ChEBI" id="CHEBI:15378"/>
        <dbReference type="ChEBI" id="CHEBI:29999"/>
        <dbReference type="ChEBI" id="CHEBI:30616"/>
        <dbReference type="ChEBI" id="CHEBI:83421"/>
        <dbReference type="ChEBI" id="CHEBI:456216"/>
        <dbReference type="EC" id="2.7.11.1"/>
    </reaction>
</comment>
<evidence type="ECO:0000256" key="4">
    <source>
        <dbReference type="ARBA" id="ARBA00022679"/>
    </source>
</evidence>
<comment type="catalytic activity">
    <reaction evidence="10">
        <text>L-threonyl-[protein] + ATP = O-phospho-L-threonyl-[protein] + ADP + H(+)</text>
        <dbReference type="Rhea" id="RHEA:46608"/>
        <dbReference type="Rhea" id="RHEA-COMP:11060"/>
        <dbReference type="Rhea" id="RHEA-COMP:11605"/>
        <dbReference type="ChEBI" id="CHEBI:15378"/>
        <dbReference type="ChEBI" id="CHEBI:30013"/>
        <dbReference type="ChEBI" id="CHEBI:30616"/>
        <dbReference type="ChEBI" id="CHEBI:61977"/>
        <dbReference type="ChEBI" id="CHEBI:456216"/>
        <dbReference type="EC" id="2.7.11.1"/>
    </reaction>
</comment>
<protein>
    <recommendedName>
        <fullName evidence="2">non-specific serine/threonine protein kinase</fullName>
        <ecNumber evidence="2">2.7.11.1</ecNumber>
    </recommendedName>
</protein>